<organism evidence="3 4">
    <name type="scientific">Eumeta variegata</name>
    <name type="common">Bagworm moth</name>
    <name type="synonym">Eumeta japonica</name>
    <dbReference type="NCBI Taxonomy" id="151549"/>
    <lineage>
        <taxon>Eukaryota</taxon>
        <taxon>Metazoa</taxon>
        <taxon>Ecdysozoa</taxon>
        <taxon>Arthropoda</taxon>
        <taxon>Hexapoda</taxon>
        <taxon>Insecta</taxon>
        <taxon>Pterygota</taxon>
        <taxon>Neoptera</taxon>
        <taxon>Endopterygota</taxon>
        <taxon>Lepidoptera</taxon>
        <taxon>Glossata</taxon>
        <taxon>Ditrysia</taxon>
        <taxon>Tineoidea</taxon>
        <taxon>Psychidae</taxon>
        <taxon>Oiketicinae</taxon>
        <taxon>Eumeta</taxon>
    </lineage>
</organism>
<dbReference type="PANTHER" id="PTHR33273">
    <property type="entry name" value="DOMAIN-CONTAINING PROTEIN, PUTATIVE-RELATED"/>
    <property type="match status" value="1"/>
</dbReference>
<feature type="compositionally biased region" description="Low complexity" evidence="1">
    <location>
        <begin position="53"/>
        <end position="70"/>
    </location>
</feature>
<evidence type="ECO:0000313" key="3">
    <source>
        <dbReference type="EMBL" id="GBP62761.1"/>
    </source>
</evidence>
<dbReference type="PANTHER" id="PTHR33273:SF2">
    <property type="entry name" value="ENDONUCLEASE_EXONUCLEASE_PHOSPHATASE DOMAIN-CONTAINING PROTEIN"/>
    <property type="match status" value="1"/>
</dbReference>
<dbReference type="EMBL" id="BGZK01000849">
    <property type="protein sequence ID" value="GBP62761.1"/>
    <property type="molecule type" value="Genomic_DNA"/>
</dbReference>
<dbReference type="Pfam" id="PF07530">
    <property type="entry name" value="PRE_C2HC"/>
    <property type="match status" value="1"/>
</dbReference>
<dbReference type="AlphaFoldDB" id="A0A4C1XFQ0"/>
<evidence type="ECO:0000256" key="1">
    <source>
        <dbReference type="SAM" id="MobiDB-lite"/>
    </source>
</evidence>
<dbReference type="OrthoDB" id="8123886at2759"/>
<evidence type="ECO:0000313" key="4">
    <source>
        <dbReference type="Proteomes" id="UP000299102"/>
    </source>
</evidence>
<gene>
    <name evidence="3" type="primary">ORF1</name>
    <name evidence="3" type="ORF">EVAR_51713_1</name>
</gene>
<keyword evidence="4" id="KW-1185">Reference proteome</keyword>
<dbReference type="SMART" id="SM00596">
    <property type="entry name" value="PRE_C2HC"/>
    <property type="match status" value="1"/>
</dbReference>
<feature type="domain" description="Pre-C2HC" evidence="2">
    <location>
        <begin position="210"/>
        <end position="279"/>
    </location>
</feature>
<reference evidence="3 4" key="1">
    <citation type="journal article" date="2019" name="Commun. Biol.">
        <title>The bagworm genome reveals a unique fibroin gene that provides high tensile strength.</title>
        <authorList>
            <person name="Kono N."/>
            <person name="Nakamura H."/>
            <person name="Ohtoshi R."/>
            <person name="Tomita M."/>
            <person name="Numata K."/>
            <person name="Arakawa K."/>
        </authorList>
    </citation>
    <scope>NUCLEOTIDE SEQUENCE [LARGE SCALE GENOMIC DNA]</scope>
</reference>
<name>A0A4C1XFQ0_EUMVA</name>
<comment type="caution">
    <text evidence="3">The sequence shown here is derived from an EMBL/GenBank/DDBJ whole genome shotgun (WGS) entry which is preliminary data.</text>
</comment>
<dbReference type="InterPro" id="IPR006579">
    <property type="entry name" value="Pre_C2HC_dom"/>
</dbReference>
<sequence length="344" mass="38215">MDKTPGSPGTGGPKRTLKSLPLGELKSLFFSFFESQGYGVPAEANSILNDVGSASSASSREQSPSSSVCSGKRTSRAISSDEGSEQSDTTVKGSDEEEQEDLSFKVIQRKCKRVARRLRKSSNESRDSDMDTEPCKGKPMEYTDSPASPVPFISQKSVVGHKQTTLKQNPTLRKLNTLLIKSDLPFHTYALEEERKVKAVLKGTPFEFETKDIKLDLQRQGYPVLAVHRMHRRDRTALGMSLIILERCDRVKDIFKKLSNDCALSGGIVEAPYRRGKPDQCHRCQLYGYAAANCHAQSRCVKCLVPHWTKDCNRNRESVDKPSCCNCGKDHTVNYGRVPGCTQT</sequence>
<proteinExistence type="predicted"/>
<dbReference type="Proteomes" id="UP000299102">
    <property type="component" value="Unassembled WGS sequence"/>
</dbReference>
<feature type="region of interest" description="Disordered" evidence="1">
    <location>
        <begin position="51"/>
        <end position="100"/>
    </location>
</feature>
<feature type="compositionally biased region" description="Basic and acidic residues" evidence="1">
    <location>
        <begin position="121"/>
        <end position="141"/>
    </location>
</feature>
<evidence type="ECO:0000259" key="2">
    <source>
        <dbReference type="SMART" id="SM00596"/>
    </source>
</evidence>
<accession>A0A4C1XFQ0</accession>
<protein>
    <submittedName>
        <fullName evidence="3">Nucleic-acid-binding protein from transposon X-element</fullName>
    </submittedName>
</protein>
<feature type="region of interest" description="Disordered" evidence="1">
    <location>
        <begin position="116"/>
        <end position="149"/>
    </location>
</feature>